<dbReference type="EMBL" id="FUXL01000020">
    <property type="protein sequence ID" value="SKA36315.1"/>
    <property type="molecule type" value="Genomic_DNA"/>
</dbReference>
<dbReference type="OrthoDB" id="9816569at2"/>
<dbReference type="STRING" id="1365950.SAMN05428963_12064"/>
<feature type="region of interest" description="Disordered" evidence="4">
    <location>
        <begin position="362"/>
        <end position="417"/>
    </location>
</feature>
<accession>A0A1T4T733</accession>
<keyword evidence="11" id="KW-1185">Reference proteome</keyword>
<dbReference type="RefSeq" id="WP_078710218.1">
    <property type="nucleotide sequence ID" value="NZ_FUXL01000020.1"/>
</dbReference>
<dbReference type="Gene3D" id="2.40.50.100">
    <property type="match status" value="1"/>
</dbReference>
<dbReference type="Proteomes" id="UP000190135">
    <property type="component" value="Unassembled WGS sequence"/>
</dbReference>
<dbReference type="InterPro" id="IPR058626">
    <property type="entry name" value="MdtA-like_b-barrel"/>
</dbReference>
<dbReference type="InterPro" id="IPR058627">
    <property type="entry name" value="MdtA-like_C"/>
</dbReference>
<dbReference type="Pfam" id="PF25876">
    <property type="entry name" value="HH_MFP_RND"/>
    <property type="match status" value="1"/>
</dbReference>
<feature type="domain" description="Multidrug resistance protein MdtA-like C-terminal permuted SH3" evidence="9">
    <location>
        <begin position="297"/>
        <end position="356"/>
    </location>
</feature>
<dbReference type="GO" id="GO:0005886">
    <property type="term" value="C:plasma membrane"/>
    <property type="evidence" value="ECO:0007669"/>
    <property type="project" value="TreeGrafter"/>
</dbReference>
<dbReference type="InterPro" id="IPR058624">
    <property type="entry name" value="MdtA-like_HH"/>
</dbReference>
<keyword evidence="5" id="KW-0732">Signal</keyword>
<feature type="coiled-coil region" evidence="3">
    <location>
        <begin position="103"/>
        <end position="168"/>
    </location>
</feature>
<proteinExistence type="inferred from homology"/>
<dbReference type="Pfam" id="PF25944">
    <property type="entry name" value="Beta-barrel_RND"/>
    <property type="match status" value="1"/>
</dbReference>
<evidence type="ECO:0000256" key="5">
    <source>
        <dbReference type="SAM" id="SignalP"/>
    </source>
</evidence>
<sequence length="417" mass="44339">MPLFSDFSRGALVAATLAFWLAGPASAQMGGQMPPPTVSIETVKPQPLPLTFEYAGRVVASREVEVRARVAGILLERKFEEGARVEKGQVLFQIDPKPYQAEVAAAQAAVQQAEAQLAQTQRQEKRAQELVRRQATSQATLDDATSARELAEAQLAAAQAKLQTAQLSLQYATVEAPVSGITSLEQVPEGSLLSNGDLLTKISQLDPIYVNFSAPDTETSFIRRLLDQKDGETQLSVGVEFGDGTKYDQTGSIDFTSSSIDQDTGTILSRAVLPNPNSRLLPGQFVRVIVSGIVVPDAVTIPTEALMQSPQGPFVYTVGEKDVVAIAPIQIGREIGGRTVINSGLKAGDRVITAGVIKARPNAPVKIDTGQGGQPQQEKSEQGQPQQGQPQQDKAQPDKAPSPAEAKQAEAPAEASK</sequence>
<dbReference type="Gene3D" id="1.10.287.470">
    <property type="entry name" value="Helix hairpin bin"/>
    <property type="match status" value="1"/>
</dbReference>
<gene>
    <name evidence="10" type="ORF">SAMN05428963_12064</name>
</gene>
<dbReference type="GO" id="GO:0030313">
    <property type="term" value="C:cell envelope"/>
    <property type="evidence" value="ECO:0007669"/>
    <property type="project" value="UniProtKB-SubCell"/>
</dbReference>
<comment type="subcellular location">
    <subcellularLocation>
        <location evidence="1">Cell envelope</location>
    </subcellularLocation>
</comment>
<organism evidence="10 11">
    <name type="scientific">Consotaella salsifontis</name>
    <dbReference type="NCBI Taxonomy" id="1365950"/>
    <lineage>
        <taxon>Bacteria</taxon>
        <taxon>Pseudomonadati</taxon>
        <taxon>Pseudomonadota</taxon>
        <taxon>Alphaproteobacteria</taxon>
        <taxon>Hyphomicrobiales</taxon>
        <taxon>Aurantimonadaceae</taxon>
        <taxon>Consotaella</taxon>
    </lineage>
</organism>
<dbReference type="Pfam" id="PF25967">
    <property type="entry name" value="RND-MFP_C"/>
    <property type="match status" value="1"/>
</dbReference>
<feature type="domain" description="Multidrug resistance protein MdtA-like alpha-helical hairpin" evidence="6">
    <location>
        <begin position="104"/>
        <end position="172"/>
    </location>
</feature>
<dbReference type="InterPro" id="IPR006143">
    <property type="entry name" value="RND_pump_MFP"/>
</dbReference>
<dbReference type="Gene3D" id="2.40.30.170">
    <property type="match status" value="1"/>
</dbReference>
<evidence type="ECO:0000313" key="11">
    <source>
        <dbReference type="Proteomes" id="UP000190135"/>
    </source>
</evidence>
<evidence type="ECO:0000256" key="2">
    <source>
        <dbReference type="ARBA" id="ARBA00009477"/>
    </source>
</evidence>
<evidence type="ECO:0000259" key="6">
    <source>
        <dbReference type="Pfam" id="PF25876"/>
    </source>
</evidence>
<evidence type="ECO:0000256" key="3">
    <source>
        <dbReference type="SAM" id="Coils"/>
    </source>
</evidence>
<protein>
    <submittedName>
        <fullName evidence="10">Membrane fusion protein, multidrug efflux system</fullName>
    </submittedName>
</protein>
<evidence type="ECO:0000259" key="8">
    <source>
        <dbReference type="Pfam" id="PF25944"/>
    </source>
</evidence>
<evidence type="ECO:0000259" key="7">
    <source>
        <dbReference type="Pfam" id="PF25917"/>
    </source>
</evidence>
<keyword evidence="3" id="KW-0175">Coiled coil</keyword>
<dbReference type="Pfam" id="PF25917">
    <property type="entry name" value="BSH_RND"/>
    <property type="match status" value="1"/>
</dbReference>
<feature type="signal peptide" evidence="5">
    <location>
        <begin position="1"/>
        <end position="27"/>
    </location>
</feature>
<evidence type="ECO:0000256" key="4">
    <source>
        <dbReference type="SAM" id="MobiDB-lite"/>
    </source>
</evidence>
<dbReference type="Gene3D" id="2.40.420.20">
    <property type="match status" value="1"/>
</dbReference>
<dbReference type="InterPro" id="IPR058625">
    <property type="entry name" value="MdtA-like_BSH"/>
</dbReference>
<dbReference type="SUPFAM" id="SSF111369">
    <property type="entry name" value="HlyD-like secretion proteins"/>
    <property type="match status" value="1"/>
</dbReference>
<evidence type="ECO:0000313" key="10">
    <source>
        <dbReference type="EMBL" id="SKA36315.1"/>
    </source>
</evidence>
<dbReference type="PANTHER" id="PTHR30158">
    <property type="entry name" value="ACRA/E-RELATED COMPONENT OF DRUG EFFLUX TRANSPORTER"/>
    <property type="match status" value="1"/>
</dbReference>
<dbReference type="AlphaFoldDB" id="A0A1T4T733"/>
<dbReference type="GO" id="GO:0046677">
    <property type="term" value="P:response to antibiotic"/>
    <property type="evidence" value="ECO:0007669"/>
    <property type="project" value="TreeGrafter"/>
</dbReference>
<comment type="similarity">
    <text evidence="2">Belongs to the membrane fusion protein (MFP) (TC 8.A.1) family.</text>
</comment>
<dbReference type="NCBIfam" id="TIGR01730">
    <property type="entry name" value="RND_mfp"/>
    <property type="match status" value="1"/>
</dbReference>
<evidence type="ECO:0000256" key="1">
    <source>
        <dbReference type="ARBA" id="ARBA00004196"/>
    </source>
</evidence>
<reference evidence="10 11" key="1">
    <citation type="submission" date="2017-02" db="EMBL/GenBank/DDBJ databases">
        <authorList>
            <person name="Peterson S.W."/>
        </authorList>
    </citation>
    <scope>NUCLEOTIDE SEQUENCE [LARGE SCALE GENOMIC DNA]</scope>
    <source>
        <strain evidence="10 11">USBA 369</strain>
    </source>
</reference>
<feature type="compositionally biased region" description="Low complexity" evidence="4">
    <location>
        <begin position="374"/>
        <end position="417"/>
    </location>
</feature>
<dbReference type="GO" id="GO:0022857">
    <property type="term" value="F:transmembrane transporter activity"/>
    <property type="evidence" value="ECO:0007669"/>
    <property type="project" value="InterPro"/>
</dbReference>
<evidence type="ECO:0000259" key="9">
    <source>
        <dbReference type="Pfam" id="PF25967"/>
    </source>
</evidence>
<feature type="domain" description="Multidrug resistance protein MdtA-like beta-barrel" evidence="8">
    <location>
        <begin position="207"/>
        <end position="290"/>
    </location>
</feature>
<feature type="domain" description="Multidrug resistance protein MdtA-like barrel-sandwich hybrid" evidence="7">
    <location>
        <begin position="62"/>
        <end position="198"/>
    </location>
</feature>
<name>A0A1T4T733_9HYPH</name>
<feature type="chain" id="PRO_5012843382" evidence="5">
    <location>
        <begin position="28"/>
        <end position="417"/>
    </location>
</feature>